<accession>D3F7U6</accession>
<dbReference type="Proteomes" id="UP000008229">
    <property type="component" value="Chromosome"/>
</dbReference>
<dbReference type="PANTHER" id="PTHR36848">
    <property type="entry name" value="DNA-BINDING PROTEIN (PUTATIVE SECRETED PROTEIN)-RELATED"/>
    <property type="match status" value="1"/>
</dbReference>
<organism evidence="1 2">
    <name type="scientific">Conexibacter woesei (strain DSM 14684 / CCUG 47730 / CIP 108061 / JCM 11494 / NBRC 100937 / ID131577)</name>
    <dbReference type="NCBI Taxonomy" id="469383"/>
    <lineage>
        <taxon>Bacteria</taxon>
        <taxon>Bacillati</taxon>
        <taxon>Actinomycetota</taxon>
        <taxon>Thermoleophilia</taxon>
        <taxon>Solirubrobacterales</taxon>
        <taxon>Conexibacteraceae</taxon>
        <taxon>Conexibacter</taxon>
    </lineage>
</organism>
<dbReference type="STRING" id="469383.Cwoe_4426"/>
<dbReference type="Gene3D" id="3.40.50.880">
    <property type="match status" value="1"/>
</dbReference>
<proteinExistence type="predicted"/>
<name>D3F7U6_CONWI</name>
<dbReference type="OrthoDB" id="9761519at2"/>
<dbReference type="EMBL" id="CP001854">
    <property type="protein sequence ID" value="ADB52840.1"/>
    <property type="molecule type" value="Genomic_DNA"/>
</dbReference>
<dbReference type="HOGENOM" id="CLU_260005_0_0_11"/>
<keyword evidence="2" id="KW-1185">Reference proteome</keyword>
<dbReference type="KEGG" id="cwo:Cwoe_4426"/>
<reference evidence="2" key="2">
    <citation type="submission" date="2010-01" db="EMBL/GenBank/DDBJ databases">
        <title>The complete genome of Conexibacter woesei DSM 14684.</title>
        <authorList>
            <consortium name="US DOE Joint Genome Institute (JGI-PGF)"/>
            <person name="Lucas S."/>
            <person name="Copeland A."/>
            <person name="Lapidus A."/>
            <person name="Glavina del Rio T."/>
            <person name="Dalin E."/>
            <person name="Tice H."/>
            <person name="Bruce D."/>
            <person name="Goodwin L."/>
            <person name="Pitluck S."/>
            <person name="Kyrpides N."/>
            <person name="Mavromatis K."/>
            <person name="Ivanova N."/>
            <person name="Mikhailova N."/>
            <person name="Chertkov O."/>
            <person name="Brettin T."/>
            <person name="Detter J.C."/>
            <person name="Han C."/>
            <person name="Larimer F."/>
            <person name="Land M."/>
            <person name="Hauser L."/>
            <person name="Markowitz V."/>
            <person name="Cheng J.-F."/>
            <person name="Hugenholtz P."/>
            <person name="Woyke T."/>
            <person name="Wu D."/>
            <person name="Pukall R."/>
            <person name="Steenblock K."/>
            <person name="Schneider S."/>
            <person name="Klenk H.-P."/>
            <person name="Eisen J.A."/>
        </authorList>
    </citation>
    <scope>NUCLEOTIDE SEQUENCE [LARGE SCALE GENOMIC DNA]</scope>
    <source>
        <strain evidence="2">DSM 14684 / CIP 108061 / JCM 11494 / NBRC 100937 / ID131577</strain>
    </source>
</reference>
<dbReference type="Gene3D" id="2.60.120.260">
    <property type="entry name" value="Galactose-binding domain-like"/>
    <property type="match status" value="1"/>
</dbReference>
<evidence type="ECO:0000313" key="1">
    <source>
        <dbReference type="EMBL" id="ADB52840.1"/>
    </source>
</evidence>
<evidence type="ECO:0000313" key="2">
    <source>
        <dbReference type="Proteomes" id="UP000008229"/>
    </source>
</evidence>
<gene>
    <name evidence="1" type="ordered locus">Cwoe_4426</name>
</gene>
<dbReference type="RefSeq" id="WP_012935891.1">
    <property type="nucleotide sequence ID" value="NC_013739.1"/>
</dbReference>
<reference evidence="1 2" key="1">
    <citation type="journal article" date="2010" name="Stand. Genomic Sci.">
        <title>Complete genome sequence of Conexibacter woesei type strain (ID131577).</title>
        <authorList>
            <person name="Pukall R."/>
            <person name="Lapidus A."/>
            <person name="Glavina Del Rio T."/>
            <person name="Copeland A."/>
            <person name="Tice H."/>
            <person name="Cheng J.-F."/>
            <person name="Lucas S."/>
            <person name="Chen F."/>
            <person name="Nolan M."/>
            <person name="Bruce D."/>
            <person name="Goodwin L."/>
            <person name="Pitluck S."/>
            <person name="Mavromatis K."/>
            <person name="Ivanova N."/>
            <person name="Ovchinnikova G."/>
            <person name="Pati A."/>
            <person name="Chen A."/>
            <person name="Palaniappan K."/>
            <person name="Land M."/>
            <person name="Hauser L."/>
            <person name="Chang Y.-J."/>
            <person name="Jeffries C.D."/>
            <person name="Chain P."/>
            <person name="Meincke L."/>
            <person name="Sims D."/>
            <person name="Brettin T."/>
            <person name="Detter J.C."/>
            <person name="Rohde M."/>
            <person name="Goeker M."/>
            <person name="Bristow J."/>
            <person name="Eisen J.A."/>
            <person name="Markowitz V."/>
            <person name="Kyrpides N.C."/>
            <person name="Klenk H.-P."/>
            <person name="Hugenholtz P."/>
        </authorList>
    </citation>
    <scope>NUCLEOTIDE SEQUENCE [LARGE SCALE GENOMIC DNA]</scope>
    <source>
        <strain evidence="2">DSM 14684 / CIP 108061 / JCM 11494 / NBRC 100937 / ID131577</strain>
    </source>
</reference>
<sequence>MKPLLERFEDPDRSFFPTPIWWWSGDRLEAARLRWQMERLAAGGAMNLIVMNLLPTVPEMGMTRDDPALFSEQWWEVFEGVCRDAEDLGMSLWLYDQIGHGGANLLGEVVARDPDAAGLVLDRTVVDVEGRGSVECPPAGTVVAAAFVEHDGTVRPVEPAGRRASAEGSGRLMLFYTAARGLDFFSRRACEQLIRVAFEPFEQRVPQYLGNVIAGAFQDELPPIQNWSAGFAERFQEIAGYDVIPRLADLWEDLSPESRRVRRDFHHVRGTLAEEAFFTPLQEWHDRHGTLSSFDQDYGARDGDPAGSSRLYGDYLRTHRSFSVPGSDHHGDAKIHSSLAHSYGHERVWIESFHSSGWGGTLEETFDWLLPWIGAGANLYNPHATYYSTRDGWWEWAPPATDWRQPYWRHHMEFARAVARLCSALSWGTHVCDVAVLFPSATGQSALTPDGIVGSAGRAASETYHRIAGRMTWFDTKPGVLNELCRDFDVLDDDTIASAEVDGGALAHHGERYRTVILPACVVIEEATARRLVDFVDGGGNLVAVGPLPEAAAGLAEDAAPVEALRQRFAQGSARQVERPEDLAGALADVPALVRADVPTLCRRDGEEVVVFVPAAFPRASRVSRAVKDPDPVFDWLKVDIDFEPSGWARERELVVSGVSGAPQLWEPFSGRRRWLDSEPTADGVKVRVPFDDGPAALLVWGCSEDPPAAGRDVPAEPELAEPIVLDGRWEVEIEPTLEDQWADLDAPPRDLPVEAWAIEHEDDGRWVPAHATFGARARWAGPALPDDLPAPGGEAGEGGWKEAVWSPSRGIRKDPIHRHTLGPSGRVPEEFMRFGQVERGEAVHVRTVLHAASAAETNLVVGGAAVKSAWLDGQQLELVDVGYLAHARIALAAGTSVLDLRLVAEEPLELRASFTFVADVGGVLSPDWIRTAGPSRARSVVAFTRAIELDSDPLEAQALVGTSGPCRVLVNGHELGRHAGYKAEIEGPRDEFAYYDLGEHLAAGRHELRVEIDDFGHSNPATQVDLVVTTDEGQTRLHSDRSWSAERDGVPIPIEIRRSPAGLTSAIDGRYLQSGDLTHTHLWQRPHPLPDAVWLEPGRPGADAGASIDARIAPESPVQRYRLTAPPGALRMQVSPASGCRLVGLSVDGEPVALGTPATAGPCVVELPGGDPGPKRVELAIEAAPGLRGGGAFAAPVRFATGTGMAELGDWQSRGLASHSGGVRYRRRLDDVPAGRLRLDLGVVRGTAELLVDGESVGVRVCSPYRFEFSAGAGSVVEVVVLNTLGPHLDAVSPTHYVFEGQTRSGLFGPVTLAACRTEGGGSL</sequence>
<dbReference type="PANTHER" id="PTHR36848:SF2">
    <property type="entry name" value="SECRETED PROTEIN"/>
    <property type="match status" value="1"/>
</dbReference>
<evidence type="ECO:0008006" key="3">
    <source>
        <dbReference type="Google" id="ProtNLM"/>
    </source>
</evidence>
<protein>
    <recommendedName>
        <fullName evidence="3">Glycoside hydrolase family 2 sugar binding protein</fullName>
    </recommendedName>
</protein>
<dbReference type="eggNOG" id="COG2878">
    <property type="taxonomic scope" value="Bacteria"/>
</dbReference>
<dbReference type="InterPro" id="IPR053161">
    <property type="entry name" value="Ulvan_degrading_GH"/>
</dbReference>
<dbReference type="InterPro" id="IPR029062">
    <property type="entry name" value="Class_I_gatase-like"/>
</dbReference>